<evidence type="ECO:0000256" key="2">
    <source>
        <dbReference type="SAM" id="Phobius"/>
    </source>
</evidence>
<accession>A0AAV1ERW7</accession>
<keyword evidence="4" id="KW-1185">Reference proteome</keyword>
<feature type="region of interest" description="Disordered" evidence="1">
    <location>
        <begin position="111"/>
        <end position="134"/>
    </location>
</feature>
<name>A0AAV1ERW7_XYRNO</name>
<proteinExistence type="predicted"/>
<dbReference type="AlphaFoldDB" id="A0AAV1ERW7"/>
<gene>
    <name evidence="3" type="ORF">XNOV1_A009194</name>
</gene>
<keyword evidence="2" id="KW-0812">Transmembrane</keyword>
<organism evidence="3 4">
    <name type="scientific">Xyrichtys novacula</name>
    <name type="common">Pearly razorfish</name>
    <name type="synonym">Hemipteronotus novacula</name>
    <dbReference type="NCBI Taxonomy" id="13765"/>
    <lineage>
        <taxon>Eukaryota</taxon>
        <taxon>Metazoa</taxon>
        <taxon>Chordata</taxon>
        <taxon>Craniata</taxon>
        <taxon>Vertebrata</taxon>
        <taxon>Euteleostomi</taxon>
        <taxon>Actinopterygii</taxon>
        <taxon>Neopterygii</taxon>
        <taxon>Teleostei</taxon>
        <taxon>Neoteleostei</taxon>
        <taxon>Acanthomorphata</taxon>
        <taxon>Eupercaria</taxon>
        <taxon>Labriformes</taxon>
        <taxon>Labridae</taxon>
        <taxon>Xyrichtys</taxon>
    </lineage>
</organism>
<keyword evidence="2" id="KW-1133">Transmembrane helix</keyword>
<reference evidence="3" key="1">
    <citation type="submission" date="2023-08" db="EMBL/GenBank/DDBJ databases">
        <authorList>
            <person name="Alioto T."/>
            <person name="Alioto T."/>
            <person name="Gomez Garrido J."/>
        </authorList>
    </citation>
    <scope>NUCLEOTIDE SEQUENCE</scope>
</reference>
<feature type="transmembrane region" description="Helical" evidence="2">
    <location>
        <begin position="27"/>
        <end position="50"/>
    </location>
</feature>
<dbReference type="Proteomes" id="UP001178508">
    <property type="component" value="Chromosome 2"/>
</dbReference>
<evidence type="ECO:0000256" key="1">
    <source>
        <dbReference type="SAM" id="MobiDB-lite"/>
    </source>
</evidence>
<evidence type="ECO:0000313" key="3">
    <source>
        <dbReference type="EMBL" id="CAJ1051567.1"/>
    </source>
</evidence>
<dbReference type="EMBL" id="OY660865">
    <property type="protein sequence ID" value="CAJ1051567.1"/>
    <property type="molecule type" value="Genomic_DNA"/>
</dbReference>
<sequence>MEQEPQLRRSVTNTGATDLPGRKLLRFGILTLGVLCIVQATLNVSLRLAFYLKEDTDQLSINILSISEVCQIDQNSTQTCSCFIDVLKKLVREYKALEKERDLLRDQVKQLTTSKNPQDDGSGYLENLESSGYY</sequence>
<protein>
    <submittedName>
        <fullName evidence="3">Uncharacterized protein</fullName>
    </submittedName>
</protein>
<evidence type="ECO:0000313" key="4">
    <source>
        <dbReference type="Proteomes" id="UP001178508"/>
    </source>
</evidence>
<keyword evidence="2" id="KW-0472">Membrane</keyword>